<feature type="domain" description="HTH merR-type" evidence="2">
    <location>
        <begin position="1"/>
        <end position="67"/>
    </location>
</feature>
<proteinExistence type="predicted"/>
<evidence type="ECO:0000313" key="4">
    <source>
        <dbReference type="Proteomes" id="UP001238805"/>
    </source>
</evidence>
<gene>
    <name evidence="3" type="ORF">QP029_03780</name>
</gene>
<name>A0ABY8VMR9_9CORY</name>
<dbReference type="PROSITE" id="PS50937">
    <property type="entry name" value="HTH_MERR_2"/>
    <property type="match status" value="1"/>
</dbReference>
<dbReference type="SUPFAM" id="SSF46955">
    <property type="entry name" value="Putative DNA-binding domain"/>
    <property type="match status" value="1"/>
</dbReference>
<accession>A0ABY8VMR9</accession>
<dbReference type="Proteomes" id="UP001238805">
    <property type="component" value="Chromosome"/>
</dbReference>
<dbReference type="EMBL" id="CP126970">
    <property type="protein sequence ID" value="WIM70951.1"/>
    <property type="molecule type" value="Genomic_DNA"/>
</dbReference>
<dbReference type="SMART" id="SM00422">
    <property type="entry name" value="HTH_MERR"/>
    <property type="match status" value="1"/>
</dbReference>
<keyword evidence="1" id="KW-0238">DNA-binding</keyword>
<evidence type="ECO:0000313" key="3">
    <source>
        <dbReference type="EMBL" id="WIM70951.1"/>
    </source>
</evidence>
<evidence type="ECO:0000256" key="1">
    <source>
        <dbReference type="ARBA" id="ARBA00023125"/>
    </source>
</evidence>
<sequence length="281" mass="31567">MRIKELADLVGVTPRTIRHYHHEGLLPVPPGDGVRDYGLDHAVRLVCIRHLTESGLSLSAIRGVVDDPSMSLADELAVAEEAIDKEMVALARQKKRLRQLRDQADPGTGSDPLADVIPVPSRIAWFYEQVGPRLPDAALPLFEQERRAMEVFFRYPPLARLLEDWLQDFSPERIDATVAIYELFARVPDMPAAETEEAIRGQLAAFRSLFGPNWGFRKSAWSTSIQATLLAPGVLSLHRHTYPHPNHQLFIRLVLSEAAEIMQCHRHPDQVSRETSGVDPL</sequence>
<dbReference type="RefSeq" id="WP_284875531.1">
    <property type="nucleotide sequence ID" value="NZ_CP126970.1"/>
</dbReference>
<dbReference type="InterPro" id="IPR047057">
    <property type="entry name" value="MerR_fam"/>
</dbReference>
<dbReference type="Pfam" id="PF13411">
    <property type="entry name" value="MerR_1"/>
    <property type="match status" value="1"/>
</dbReference>
<dbReference type="InterPro" id="IPR009061">
    <property type="entry name" value="DNA-bd_dom_put_sf"/>
</dbReference>
<dbReference type="CDD" id="cd00592">
    <property type="entry name" value="HTH_MerR-like"/>
    <property type="match status" value="1"/>
</dbReference>
<evidence type="ECO:0000259" key="2">
    <source>
        <dbReference type="PROSITE" id="PS50937"/>
    </source>
</evidence>
<dbReference type="Gene3D" id="1.10.1660.10">
    <property type="match status" value="1"/>
</dbReference>
<dbReference type="PANTHER" id="PTHR30204:SF93">
    <property type="entry name" value="HTH MERR-TYPE DOMAIN-CONTAINING PROTEIN"/>
    <property type="match status" value="1"/>
</dbReference>
<dbReference type="InterPro" id="IPR000551">
    <property type="entry name" value="MerR-type_HTH_dom"/>
</dbReference>
<dbReference type="PANTHER" id="PTHR30204">
    <property type="entry name" value="REDOX-CYCLING DRUG-SENSING TRANSCRIPTIONAL ACTIVATOR SOXR"/>
    <property type="match status" value="1"/>
</dbReference>
<protein>
    <submittedName>
        <fullName evidence="3">MerR family transcriptional regulator</fullName>
    </submittedName>
</protein>
<keyword evidence="4" id="KW-1185">Reference proteome</keyword>
<reference evidence="3 4" key="1">
    <citation type="submission" date="2023-05" db="EMBL/GenBank/DDBJ databases">
        <title>Corynebacterium suedekumii sp. nov. and Corynebacterium breve sp. nov. isolated from raw cow's milk.</title>
        <authorList>
            <person name="Baer M.K."/>
            <person name="Mehl L."/>
            <person name="Hellmuth R."/>
            <person name="Marke G."/>
            <person name="Lipski A."/>
        </authorList>
    </citation>
    <scope>NUCLEOTIDE SEQUENCE [LARGE SCALE GENOMIC DNA]</scope>
    <source>
        <strain evidence="3 4">LM112</strain>
    </source>
</reference>
<organism evidence="3 4">
    <name type="scientific">Corynebacterium suedekumii</name>
    <dbReference type="NCBI Taxonomy" id="3049801"/>
    <lineage>
        <taxon>Bacteria</taxon>
        <taxon>Bacillati</taxon>
        <taxon>Actinomycetota</taxon>
        <taxon>Actinomycetes</taxon>
        <taxon>Mycobacteriales</taxon>
        <taxon>Corynebacteriaceae</taxon>
        <taxon>Corynebacterium</taxon>
    </lineage>
</organism>